<evidence type="ECO:0000256" key="3">
    <source>
        <dbReference type="ARBA" id="ARBA00023163"/>
    </source>
</evidence>
<dbReference type="GO" id="GO:0000976">
    <property type="term" value="F:transcription cis-regulatory region binding"/>
    <property type="evidence" value="ECO:0007669"/>
    <property type="project" value="TreeGrafter"/>
</dbReference>
<dbReference type="AlphaFoldDB" id="A0A291RJ76"/>
<evidence type="ECO:0000256" key="4">
    <source>
        <dbReference type="PROSITE-ProRule" id="PRU00335"/>
    </source>
</evidence>
<keyword evidence="2 4" id="KW-0238">DNA-binding</keyword>
<dbReference type="Pfam" id="PF00440">
    <property type="entry name" value="TetR_N"/>
    <property type="match status" value="1"/>
</dbReference>
<dbReference type="KEGG" id="ntp:CRH09_14370"/>
<name>A0A291RJ76_9NOCA</name>
<dbReference type="PANTHER" id="PTHR30055">
    <property type="entry name" value="HTH-TYPE TRANSCRIPTIONAL REGULATOR RUTR"/>
    <property type="match status" value="1"/>
</dbReference>
<dbReference type="GeneID" id="88358583"/>
<dbReference type="RefSeq" id="WP_098694350.1">
    <property type="nucleotide sequence ID" value="NZ_CP023778.1"/>
</dbReference>
<dbReference type="PANTHER" id="PTHR30055:SF234">
    <property type="entry name" value="HTH-TYPE TRANSCRIPTIONAL REGULATOR BETI"/>
    <property type="match status" value="1"/>
</dbReference>
<sequence>MTRTVENPPARTRLLEAAARLLTESNGTPITTRAICELAGVQAPTLYHHFGDKQGLLNAVAAHGFERYLGAKRARAASADPIADIRAGWDQHVQFALDNPALYAVMYGQVTPGRLPSAATEGQALLLGMLNRAAEQGRLVVAPDVAAHLILATNVGVALSLIASPEQRDLGISERARDAVLGSIVREPAPGRDPGGDGVPGAAIALRAGLTAHPSPDLSAAETELLKEWLRRLSGDR</sequence>
<keyword evidence="3" id="KW-0804">Transcription</keyword>
<dbReference type="InterPro" id="IPR009057">
    <property type="entry name" value="Homeodomain-like_sf"/>
</dbReference>
<feature type="DNA-binding region" description="H-T-H motif" evidence="4">
    <location>
        <begin position="31"/>
        <end position="50"/>
    </location>
</feature>
<dbReference type="PROSITE" id="PS50977">
    <property type="entry name" value="HTH_TETR_2"/>
    <property type="match status" value="1"/>
</dbReference>
<dbReference type="Proteomes" id="UP000221961">
    <property type="component" value="Chromosome"/>
</dbReference>
<dbReference type="GO" id="GO:0003700">
    <property type="term" value="F:DNA-binding transcription factor activity"/>
    <property type="evidence" value="ECO:0007669"/>
    <property type="project" value="TreeGrafter"/>
</dbReference>
<keyword evidence="1" id="KW-0805">Transcription regulation</keyword>
<gene>
    <name evidence="6" type="ORF">CRH09_14370</name>
</gene>
<reference evidence="6 7" key="1">
    <citation type="submission" date="2017-10" db="EMBL/GenBank/DDBJ databases">
        <title>Comparative genomics between pathogenic Norcardia.</title>
        <authorList>
            <person name="Zeng L."/>
        </authorList>
    </citation>
    <scope>NUCLEOTIDE SEQUENCE [LARGE SCALE GENOMIC DNA]</scope>
    <source>
        <strain evidence="6 7">NC_YFY_NT001</strain>
    </source>
</reference>
<dbReference type="PRINTS" id="PR00455">
    <property type="entry name" value="HTHTETR"/>
</dbReference>
<dbReference type="InterPro" id="IPR050109">
    <property type="entry name" value="HTH-type_TetR-like_transc_reg"/>
</dbReference>
<feature type="domain" description="HTH tetR-type" evidence="5">
    <location>
        <begin position="8"/>
        <end position="68"/>
    </location>
</feature>
<evidence type="ECO:0000313" key="6">
    <source>
        <dbReference type="EMBL" id="ATL67204.1"/>
    </source>
</evidence>
<dbReference type="InterPro" id="IPR001647">
    <property type="entry name" value="HTH_TetR"/>
</dbReference>
<accession>A0A291RJ76</accession>
<dbReference type="SUPFAM" id="SSF48498">
    <property type="entry name" value="Tetracyclin repressor-like, C-terminal domain"/>
    <property type="match status" value="1"/>
</dbReference>
<dbReference type="EMBL" id="CP023778">
    <property type="protein sequence ID" value="ATL67204.1"/>
    <property type="molecule type" value="Genomic_DNA"/>
</dbReference>
<dbReference type="Gene3D" id="1.10.357.10">
    <property type="entry name" value="Tetracycline Repressor, domain 2"/>
    <property type="match status" value="1"/>
</dbReference>
<evidence type="ECO:0000313" key="7">
    <source>
        <dbReference type="Proteomes" id="UP000221961"/>
    </source>
</evidence>
<evidence type="ECO:0000259" key="5">
    <source>
        <dbReference type="PROSITE" id="PS50977"/>
    </source>
</evidence>
<evidence type="ECO:0000256" key="2">
    <source>
        <dbReference type="ARBA" id="ARBA00023125"/>
    </source>
</evidence>
<organism evidence="6 7">
    <name type="scientific">Nocardia terpenica</name>
    <dbReference type="NCBI Taxonomy" id="455432"/>
    <lineage>
        <taxon>Bacteria</taxon>
        <taxon>Bacillati</taxon>
        <taxon>Actinomycetota</taxon>
        <taxon>Actinomycetes</taxon>
        <taxon>Mycobacteriales</taxon>
        <taxon>Nocardiaceae</taxon>
        <taxon>Nocardia</taxon>
    </lineage>
</organism>
<dbReference type="InterPro" id="IPR036271">
    <property type="entry name" value="Tet_transcr_reg_TetR-rel_C_sf"/>
</dbReference>
<dbReference type="SUPFAM" id="SSF46689">
    <property type="entry name" value="Homeodomain-like"/>
    <property type="match status" value="1"/>
</dbReference>
<protein>
    <submittedName>
        <fullName evidence="6">TetR family transcriptional regulator</fullName>
    </submittedName>
</protein>
<proteinExistence type="predicted"/>
<evidence type="ECO:0000256" key="1">
    <source>
        <dbReference type="ARBA" id="ARBA00023015"/>
    </source>
</evidence>